<dbReference type="Proteomes" id="UP000013893">
    <property type="component" value="Chromosome"/>
</dbReference>
<reference evidence="1 2" key="1">
    <citation type="journal article" date="2013" name="Nat. Biotechnol.">
        <title>Genome sequences of rare, uncultured bacteria obtained by differential coverage binning of multiple metagenomes.</title>
        <authorList>
            <person name="Albertsen M."/>
            <person name="Hugenholtz P."/>
            <person name="Skarshewski A."/>
            <person name="Nielsen K.L."/>
            <person name="Tyson G.W."/>
            <person name="Nielsen P.H."/>
        </authorList>
    </citation>
    <scope>NUCLEOTIDE SEQUENCE [LARGE SCALE GENOMIC DNA]</scope>
    <source>
        <strain evidence="1">TM71</strain>
    </source>
</reference>
<protein>
    <submittedName>
        <fullName evidence="1">Uncharacterized protein</fullName>
    </submittedName>
</protein>
<name>R4PWQ6_9BACT</name>
<dbReference type="EMBL" id="CP005957">
    <property type="protein sequence ID" value="AGL62192.1"/>
    <property type="molecule type" value="Genomic_DNA"/>
</dbReference>
<proteinExistence type="predicted"/>
<dbReference type="KEGG" id="saal:L336_0488"/>
<sequence length="60" mass="6318">MLTPCSLWRQEYIVQNAVDALSAAMKTAIVANGGLGSIMSTHINALSSGRRANKRGCLAV</sequence>
<evidence type="ECO:0000313" key="1">
    <source>
        <dbReference type="EMBL" id="AGL62192.1"/>
    </source>
</evidence>
<accession>R4PWQ6</accession>
<keyword evidence="2" id="KW-1185">Reference proteome</keyword>
<organism evidence="1 2">
    <name type="scientific">Candidatus Saccharimonas aalborgensis</name>
    <dbReference type="NCBI Taxonomy" id="1332188"/>
    <lineage>
        <taxon>Bacteria</taxon>
        <taxon>Candidatus Saccharimonadota</taxon>
        <taxon>Candidatus Saccharimonadia</taxon>
        <taxon>Candidatus Saccharimonadales</taxon>
        <taxon>Candidatus Saccharimonadaceae</taxon>
        <taxon>Candidatus Saccharimonas</taxon>
    </lineage>
</organism>
<gene>
    <name evidence="1" type="ORF">L336_0488</name>
</gene>
<dbReference type="HOGENOM" id="CLU_2932724_0_0_0"/>
<evidence type="ECO:0000313" key="2">
    <source>
        <dbReference type="Proteomes" id="UP000013893"/>
    </source>
</evidence>
<dbReference type="AlphaFoldDB" id="R4PWQ6"/>